<sequence>MKSFIKEWGLFTLIVAIIIISRWLIWSPVTVDGHSMDPTLHDQERLIMYRTKDIDRFDIVVASEPDGNGKEKLIVKRVIGMPGDTLRFENDVLYINDEKVDESYLKEYRDAFAEDKLQSIYSYNKQFQSTAQIAPAFTLDSNFQPQFTVTISEGQYFLLGDDRLVSLDSRQVGSFSKDAIQGKIIFRMWPLNRIGLF</sequence>
<dbReference type="GO" id="GO:0004252">
    <property type="term" value="F:serine-type endopeptidase activity"/>
    <property type="evidence" value="ECO:0007669"/>
    <property type="project" value="InterPro"/>
</dbReference>
<dbReference type="CDD" id="cd06530">
    <property type="entry name" value="S26_SPase_I"/>
    <property type="match status" value="1"/>
</dbReference>
<comment type="subcellular location">
    <subcellularLocation>
        <location evidence="2">Cell membrane</location>
        <topology evidence="2">Single-pass type II membrane protein</topology>
    </subcellularLocation>
    <subcellularLocation>
        <location evidence="9">Membrane</location>
        <topology evidence="9">Single-pass type II membrane protein</topology>
    </subcellularLocation>
</comment>
<evidence type="ECO:0000256" key="1">
    <source>
        <dbReference type="ARBA" id="ARBA00000677"/>
    </source>
</evidence>
<dbReference type="InterPro" id="IPR019757">
    <property type="entry name" value="Pept_S26A_signal_pept_1_Lys-AS"/>
</dbReference>
<reference evidence="12" key="1">
    <citation type="submission" date="2015-03" db="EMBL/GenBank/DDBJ databases">
        <authorList>
            <person name="Urmite Genomes"/>
        </authorList>
    </citation>
    <scope>NUCLEOTIDE SEQUENCE [LARGE SCALE GENOMIC DNA]</scope>
    <source>
        <strain evidence="12">FF10</strain>
    </source>
</reference>
<evidence type="ECO:0000259" key="10">
    <source>
        <dbReference type="Pfam" id="PF10502"/>
    </source>
</evidence>
<dbReference type="OrthoDB" id="9802919at2"/>
<evidence type="ECO:0000256" key="8">
    <source>
        <dbReference type="RuleBase" id="RU003993"/>
    </source>
</evidence>
<keyword evidence="5 8" id="KW-0645">Protease</keyword>
<proteinExistence type="inferred from homology"/>
<dbReference type="PANTHER" id="PTHR43390">
    <property type="entry name" value="SIGNAL PEPTIDASE I"/>
    <property type="match status" value="1"/>
</dbReference>
<organism evidence="11 12">
    <name type="scientific">Streptococcus varani</name>
    <dbReference type="NCBI Taxonomy" id="1608583"/>
    <lineage>
        <taxon>Bacteria</taxon>
        <taxon>Bacillati</taxon>
        <taxon>Bacillota</taxon>
        <taxon>Bacilli</taxon>
        <taxon>Lactobacillales</taxon>
        <taxon>Streptococcaceae</taxon>
        <taxon>Streptococcus</taxon>
    </lineage>
</organism>
<feature type="active site" evidence="7">
    <location>
        <position position="35"/>
    </location>
</feature>
<evidence type="ECO:0000256" key="7">
    <source>
        <dbReference type="PIRSR" id="PIRSR600223-1"/>
    </source>
</evidence>
<dbReference type="GO" id="GO:0005886">
    <property type="term" value="C:plasma membrane"/>
    <property type="evidence" value="ECO:0007669"/>
    <property type="project" value="UniProtKB-SubCell"/>
</dbReference>
<evidence type="ECO:0000256" key="4">
    <source>
        <dbReference type="ARBA" id="ARBA00013208"/>
    </source>
</evidence>
<keyword evidence="8" id="KW-0472">Membrane</keyword>
<dbReference type="NCBIfam" id="TIGR02227">
    <property type="entry name" value="sigpep_I_bact"/>
    <property type="match status" value="1"/>
</dbReference>
<feature type="domain" description="Peptidase S26" evidence="10">
    <location>
        <begin position="6"/>
        <end position="189"/>
    </location>
</feature>
<dbReference type="PRINTS" id="PR00727">
    <property type="entry name" value="LEADERPTASE"/>
</dbReference>
<dbReference type="GO" id="GO:0009003">
    <property type="term" value="F:signal peptidase activity"/>
    <property type="evidence" value="ECO:0007669"/>
    <property type="project" value="UniProtKB-EC"/>
</dbReference>
<dbReference type="PANTHER" id="PTHR43390:SF1">
    <property type="entry name" value="CHLOROPLAST PROCESSING PEPTIDASE"/>
    <property type="match status" value="1"/>
</dbReference>
<evidence type="ECO:0000256" key="3">
    <source>
        <dbReference type="ARBA" id="ARBA00009370"/>
    </source>
</evidence>
<feature type="transmembrane region" description="Helical" evidence="8">
    <location>
        <begin position="7"/>
        <end position="26"/>
    </location>
</feature>
<dbReference type="InterPro" id="IPR000223">
    <property type="entry name" value="Pept_S26A_signal_pept_1"/>
</dbReference>
<dbReference type="InterPro" id="IPR036286">
    <property type="entry name" value="LexA/Signal_pep-like_sf"/>
</dbReference>
<evidence type="ECO:0000313" key="12">
    <source>
        <dbReference type="Proteomes" id="UP000198604"/>
    </source>
</evidence>
<comment type="catalytic activity">
    <reaction evidence="1 8">
        <text>Cleavage of hydrophobic, N-terminal signal or leader sequences from secreted and periplasmic proteins.</text>
        <dbReference type="EC" id="3.4.21.89"/>
    </reaction>
</comment>
<dbReference type="Pfam" id="PF10502">
    <property type="entry name" value="Peptidase_S26"/>
    <property type="match status" value="1"/>
</dbReference>
<name>A0A0E4CS14_9STRE</name>
<dbReference type="PROSITE" id="PS00760">
    <property type="entry name" value="SPASE_I_2"/>
    <property type="match status" value="1"/>
</dbReference>
<evidence type="ECO:0000313" key="11">
    <source>
        <dbReference type="EMBL" id="CQR24093.1"/>
    </source>
</evidence>
<comment type="similarity">
    <text evidence="3 9">Belongs to the peptidase S26 family.</text>
</comment>
<dbReference type="InterPro" id="IPR019756">
    <property type="entry name" value="Pept_S26A_signal_pept_1_Ser-AS"/>
</dbReference>
<gene>
    <name evidence="11" type="ORF">BN1356_00456</name>
</gene>
<dbReference type="RefSeq" id="WP_093649799.1">
    <property type="nucleotide sequence ID" value="NZ_CTEN01000001.1"/>
</dbReference>
<dbReference type="InterPro" id="IPR019533">
    <property type="entry name" value="Peptidase_S26"/>
</dbReference>
<dbReference type="Gene3D" id="2.10.109.10">
    <property type="entry name" value="Umud Fragment, subunit A"/>
    <property type="match status" value="1"/>
</dbReference>
<accession>A0A0E4CS14</accession>
<dbReference type="EC" id="3.4.21.89" evidence="4 8"/>
<dbReference type="Proteomes" id="UP000198604">
    <property type="component" value="Unassembled WGS sequence"/>
</dbReference>
<feature type="active site" evidence="7">
    <location>
        <position position="76"/>
    </location>
</feature>
<evidence type="ECO:0000256" key="2">
    <source>
        <dbReference type="ARBA" id="ARBA00004401"/>
    </source>
</evidence>
<dbReference type="SUPFAM" id="SSF51306">
    <property type="entry name" value="LexA/Signal peptidase"/>
    <property type="match status" value="1"/>
</dbReference>
<dbReference type="PROSITE" id="PS00501">
    <property type="entry name" value="SPASE_I_1"/>
    <property type="match status" value="1"/>
</dbReference>
<keyword evidence="8" id="KW-0812">Transmembrane</keyword>
<evidence type="ECO:0000256" key="5">
    <source>
        <dbReference type="ARBA" id="ARBA00022670"/>
    </source>
</evidence>
<keyword evidence="12" id="KW-1185">Reference proteome</keyword>
<dbReference type="AlphaFoldDB" id="A0A0E4CS14"/>
<keyword evidence="6 8" id="KW-0378">Hydrolase</keyword>
<evidence type="ECO:0000256" key="6">
    <source>
        <dbReference type="ARBA" id="ARBA00022801"/>
    </source>
</evidence>
<evidence type="ECO:0000256" key="9">
    <source>
        <dbReference type="RuleBase" id="RU362042"/>
    </source>
</evidence>
<dbReference type="EMBL" id="CTEN01000001">
    <property type="protein sequence ID" value="CQR24093.1"/>
    <property type="molecule type" value="Genomic_DNA"/>
</dbReference>
<dbReference type="GO" id="GO:0006465">
    <property type="term" value="P:signal peptide processing"/>
    <property type="evidence" value="ECO:0007669"/>
    <property type="project" value="InterPro"/>
</dbReference>
<protein>
    <recommendedName>
        <fullName evidence="4 8">Signal peptidase I</fullName>
        <ecNumber evidence="4 8">3.4.21.89</ecNumber>
    </recommendedName>
</protein>
<dbReference type="STRING" id="1608583.BN1356_00456"/>
<keyword evidence="8" id="KW-1133">Transmembrane helix</keyword>